<dbReference type="GO" id="GO:0005829">
    <property type="term" value="C:cytosol"/>
    <property type="evidence" value="ECO:0007669"/>
    <property type="project" value="TreeGrafter"/>
</dbReference>
<dbReference type="Gene3D" id="3.40.50.2300">
    <property type="match status" value="1"/>
</dbReference>
<dbReference type="SUPFAM" id="SSF52172">
    <property type="entry name" value="CheY-like"/>
    <property type="match status" value="1"/>
</dbReference>
<feature type="domain" description="Response regulatory" evidence="7">
    <location>
        <begin position="4"/>
        <end position="117"/>
    </location>
</feature>
<dbReference type="Gene3D" id="6.10.250.690">
    <property type="match status" value="1"/>
</dbReference>
<proteinExistence type="predicted"/>
<keyword evidence="1 5" id="KW-0597">Phosphoprotein</keyword>
<dbReference type="AlphaFoldDB" id="A0A3R7F780"/>
<dbReference type="GO" id="GO:0000976">
    <property type="term" value="F:transcription cis-regulatory region binding"/>
    <property type="evidence" value="ECO:0007669"/>
    <property type="project" value="TreeGrafter"/>
</dbReference>
<dbReference type="CDD" id="cd17574">
    <property type="entry name" value="REC_OmpR"/>
    <property type="match status" value="1"/>
</dbReference>
<dbReference type="InterPro" id="IPR036388">
    <property type="entry name" value="WH-like_DNA-bd_sf"/>
</dbReference>
<dbReference type="EMBL" id="JNAD02000014">
    <property type="protein sequence ID" value="RKM92210.1"/>
    <property type="molecule type" value="Genomic_DNA"/>
</dbReference>
<evidence type="ECO:0000259" key="7">
    <source>
        <dbReference type="PROSITE" id="PS50110"/>
    </source>
</evidence>
<dbReference type="SUPFAM" id="SSF46894">
    <property type="entry name" value="C-terminal effector domain of the bipartite response regulators"/>
    <property type="match status" value="1"/>
</dbReference>
<dbReference type="InterPro" id="IPR011006">
    <property type="entry name" value="CheY-like_superfamily"/>
</dbReference>
<keyword evidence="4" id="KW-0804">Transcription</keyword>
<dbReference type="GO" id="GO:0006355">
    <property type="term" value="P:regulation of DNA-templated transcription"/>
    <property type="evidence" value="ECO:0007669"/>
    <property type="project" value="InterPro"/>
</dbReference>
<dbReference type="GO" id="GO:0000156">
    <property type="term" value="F:phosphorelay response regulator activity"/>
    <property type="evidence" value="ECO:0007669"/>
    <property type="project" value="TreeGrafter"/>
</dbReference>
<dbReference type="PANTHER" id="PTHR48111:SF4">
    <property type="entry name" value="DNA-BINDING DUAL TRANSCRIPTIONAL REGULATOR OMPR"/>
    <property type="match status" value="1"/>
</dbReference>
<dbReference type="InterPro" id="IPR001789">
    <property type="entry name" value="Sig_transdc_resp-reg_receiver"/>
</dbReference>
<dbReference type="InterPro" id="IPR039420">
    <property type="entry name" value="WalR-like"/>
</dbReference>
<dbReference type="PROSITE" id="PS50110">
    <property type="entry name" value="RESPONSE_REGULATORY"/>
    <property type="match status" value="1"/>
</dbReference>
<accession>A0A3R7F780</accession>
<feature type="modified residue" description="4-aspartylphosphate" evidence="5">
    <location>
        <position position="53"/>
    </location>
</feature>
<dbReference type="CDD" id="cd00383">
    <property type="entry name" value="trans_reg_C"/>
    <property type="match status" value="1"/>
</dbReference>
<keyword evidence="2" id="KW-0805">Transcription regulation</keyword>
<dbReference type="Gene3D" id="1.10.10.10">
    <property type="entry name" value="Winged helix-like DNA-binding domain superfamily/Winged helix DNA-binding domain"/>
    <property type="match status" value="1"/>
</dbReference>
<dbReference type="OrthoDB" id="9790442at2"/>
<reference evidence="9 10" key="1">
    <citation type="journal article" date="2014" name="Genome Announc.">
        <title>Draft Genome Sequence of Streptomyces fradiae ATCC 19609, a Strain Highly Sensitive to Antibiotics.</title>
        <authorList>
            <person name="Bekker O.B."/>
            <person name="Klimina K.M."/>
            <person name="Vatlin A.A."/>
            <person name="Zakharevich N.V."/>
            <person name="Kasianov A.S."/>
            <person name="Danilenko V.N."/>
        </authorList>
    </citation>
    <scope>NUCLEOTIDE SEQUENCE [LARGE SCALE GENOMIC DNA]</scope>
    <source>
        <strain evidence="9 10">ATCC 19609</strain>
    </source>
</reference>
<comment type="caution">
    <text evidence="9">The sequence shown here is derived from an EMBL/GenBank/DDBJ whole genome shotgun (WGS) entry which is preliminary data.</text>
</comment>
<gene>
    <name evidence="9" type="ORF">SFRA_025300</name>
</gene>
<dbReference type="InterPro" id="IPR016032">
    <property type="entry name" value="Sig_transdc_resp-reg_C-effctor"/>
</dbReference>
<keyword evidence="3 6" id="KW-0238">DNA-binding</keyword>
<dbReference type="SMART" id="SM00448">
    <property type="entry name" value="REC"/>
    <property type="match status" value="1"/>
</dbReference>
<feature type="DNA-binding region" description="OmpR/PhoB-type" evidence="6">
    <location>
        <begin position="129"/>
        <end position="228"/>
    </location>
</feature>
<evidence type="ECO:0000256" key="1">
    <source>
        <dbReference type="ARBA" id="ARBA00022553"/>
    </source>
</evidence>
<sequence length="232" mass="25590">MATTVLVVEDEKEIRELLRRYMERAGYAVVSTGSGAEAIRLLGDRGVDIAVLDLGLPDVDGSEVLREARERGGTPVVVLTARDAVEDRIRGLRLGADDYVTKPFSPTEVVLRVQAVLSRARHESGWSDSAATSYGHGRLLIDEDRHEAQMDGTKVELTPTEWGLLTALASVPGRVYSRYELVNRVRGYEFSGYERTIDSHVKNLRHKLGPAGAQVVETVMGVGYRLGLRRDT</sequence>
<evidence type="ECO:0000256" key="2">
    <source>
        <dbReference type="ARBA" id="ARBA00023015"/>
    </source>
</evidence>
<dbReference type="GO" id="GO:0032993">
    <property type="term" value="C:protein-DNA complex"/>
    <property type="evidence" value="ECO:0007669"/>
    <property type="project" value="TreeGrafter"/>
</dbReference>
<organism evidence="9 10">
    <name type="scientific">Streptomyces xinghaiensis</name>
    <dbReference type="NCBI Taxonomy" id="1038928"/>
    <lineage>
        <taxon>Bacteria</taxon>
        <taxon>Bacillati</taxon>
        <taxon>Actinomycetota</taxon>
        <taxon>Actinomycetes</taxon>
        <taxon>Kitasatosporales</taxon>
        <taxon>Streptomycetaceae</taxon>
        <taxon>Streptomyces</taxon>
    </lineage>
</organism>
<feature type="domain" description="OmpR/PhoB-type" evidence="8">
    <location>
        <begin position="129"/>
        <end position="228"/>
    </location>
</feature>
<dbReference type="RefSeq" id="WP_043466200.1">
    <property type="nucleotide sequence ID" value="NZ_CP134822.1"/>
</dbReference>
<evidence type="ECO:0000256" key="3">
    <source>
        <dbReference type="ARBA" id="ARBA00023125"/>
    </source>
</evidence>
<dbReference type="InterPro" id="IPR001867">
    <property type="entry name" value="OmpR/PhoB-type_DNA-bd"/>
</dbReference>
<evidence type="ECO:0000256" key="5">
    <source>
        <dbReference type="PROSITE-ProRule" id="PRU00169"/>
    </source>
</evidence>
<evidence type="ECO:0000259" key="8">
    <source>
        <dbReference type="PROSITE" id="PS51755"/>
    </source>
</evidence>
<protein>
    <submittedName>
        <fullName evidence="9">DNA-binding response regulator</fullName>
    </submittedName>
</protein>
<dbReference type="SMART" id="SM00862">
    <property type="entry name" value="Trans_reg_C"/>
    <property type="match status" value="1"/>
</dbReference>
<dbReference type="Proteomes" id="UP000028058">
    <property type="component" value="Unassembled WGS sequence"/>
</dbReference>
<dbReference type="Pfam" id="PF00072">
    <property type="entry name" value="Response_reg"/>
    <property type="match status" value="1"/>
</dbReference>
<dbReference type="PANTHER" id="PTHR48111">
    <property type="entry name" value="REGULATOR OF RPOS"/>
    <property type="match status" value="1"/>
</dbReference>
<dbReference type="PROSITE" id="PS51755">
    <property type="entry name" value="OMPR_PHOB"/>
    <property type="match status" value="1"/>
</dbReference>
<name>A0A3R7F780_9ACTN</name>
<keyword evidence="10" id="KW-1185">Reference proteome</keyword>
<evidence type="ECO:0000313" key="10">
    <source>
        <dbReference type="Proteomes" id="UP000028058"/>
    </source>
</evidence>
<evidence type="ECO:0000256" key="6">
    <source>
        <dbReference type="PROSITE-ProRule" id="PRU01091"/>
    </source>
</evidence>
<evidence type="ECO:0000256" key="4">
    <source>
        <dbReference type="ARBA" id="ARBA00023163"/>
    </source>
</evidence>
<dbReference type="Pfam" id="PF00486">
    <property type="entry name" value="Trans_reg_C"/>
    <property type="match status" value="1"/>
</dbReference>
<evidence type="ECO:0000313" key="9">
    <source>
        <dbReference type="EMBL" id="RKM92210.1"/>
    </source>
</evidence>